<dbReference type="Gene3D" id="3.30.200.20">
    <property type="entry name" value="Phosphorylase Kinase, domain 1"/>
    <property type="match status" value="1"/>
</dbReference>
<evidence type="ECO:0000313" key="9">
    <source>
        <dbReference type="EMBL" id="KNC50703.1"/>
    </source>
</evidence>
<reference evidence="9 10" key="1">
    <citation type="submission" date="2010-05" db="EMBL/GenBank/DDBJ databases">
        <title>The Genome Sequence of Thecamonas trahens ATCC 50062.</title>
        <authorList>
            <consortium name="The Broad Institute Genome Sequencing Platform"/>
            <person name="Russ C."/>
            <person name="Cuomo C."/>
            <person name="Shea T."/>
            <person name="Young S.K."/>
            <person name="Zeng Q."/>
            <person name="Koehrsen M."/>
            <person name="Haas B."/>
            <person name="Borodovsky M."/>
            <person name="Guigo R."/>
            <person name="Alvarado L."/>
            <person name="Berlin A."/>
            <person name="Bochicchio J."/>
            <person name="Borenstein D."/>
            <person name="Chapman S."/>
            <person name="Chen Z."/>
            <person name="Freedman E."/>
            <person name="Gellesch M."/>
            <person name="Goldberg J."/>
            <person name="Griggs A."/>
            <person name="Gujja S."/>
            <person name="Heilman E."/>
            <person name="Heiman D."/>
            <person name="Hepburn T."/>
            <person name="Howarth C."/>
            <person name="Jen D."/>
            <person name="Larson L."/>
            <person name="Mehta T."/>
            <person name="Park D."/>
            <person name="Pearson M."/>
            <person name="Roberts A."/>
            <person name="Saif S."/>
            <person name="Shenoy N."/>
            <person name="Sisk P."/>
            <person name="Stolte C."/>
            <person name="Sykes S."/>
            <person name="Thomson T."/>
            <person name="Walk T."/>
            <person name="White J."/>
            <person name="Yandava C."/>
            <person name="Burger G."/>
            <person name="Gray M.W."/>
            <person name="Holland P.W.H."/>
            <person name="King N."/>
            <person name="Lang F.B.F."/>
            <person name="Roger A.J."/>
            <person name="Ruiz-Trillo I."/>
            <person name="Lander E."/>
            <person name="Nusbaum C."/>
        </authorList>
    </citation>
    <scope>NUCLEOTIDE SEQUENCE [LARGE SCALE GENOMIC DNA]</scope>
    <source>
        <strain evidence="9 10">ATCC 50062</strain>
    </source>
</reference>
<dbReference type="Proteomes" id="UP000054408">
    <property type="component" value="Unassembled WGS sequence"/>
</dbReference>
<protein>
    <submittedName>
        <fullName evidence="9">TKL protein kinase</fullName>
    </submittedName>
</protein>
<dbReference type="GO" id="GO:0005524">
    <property type="term" value="F:ATP binding"/>
    <property type="evidence" value="ECO:0007669"/>
    <property type="project" value="UniProtKB-UniRule"/>
</dbReference>
<dbReference type="PANTHER" id="PTHR44329">
    <property type="entry name" value="SERINE/THREONINE-PROTEIN KINASE TNNI3K-RELATED"/>
    <property type="match status" value="1"/>
</dbReference>
<feature type="binding site" evidence="5">
    <location>
        <position position="404"/>
    </location>
    <ligand>
        <name>ATP</name>
        <dbReference type="ChEBI" id="CHEBI:30616"/>
    </ligand>
</feature>
<accession>A0A0L0DHB5</accession>
<evidence type="ECO:0000256" key="5">
    <source>
        <dbReference type="PROSITE-ProRule" id="PRU10141"/>
    </source>
</evidence>
<keyword evidence="7" id="KW-1133">Transmembrane helix</keyword>
<dbReference type="Pfam" id="PF00069">
    <property type="entry name" value="Pkinase"/>
    <property type="match status" value="2"/>
</dbReference>
<dbReference type="InterPro" id="IPR000719">
    <property type="entry name" value="Prot_kinase_dom"/>
</dbReference>
<dbReference type="InterPro" id="IPR017441">
    <property type="entry name" value="Protein_kinase_ATP_BS"/>
</dbReference>
<keyword evidence="10" id="KW-1185">Reference proteome</keyword>
<dbReference type="PANTHER" id="PTHR44329:SF288">
    <property type="entry name" value="MITOGEN-ACTIVATED PROTEIN KINASE KINASE KINASE 20"/>
    <property type="match status" value="1"/>
</dbReference>
<evidence type="ECO:0000256" key="6">
    <source>
        <dbReference type="SAM" id="MobiDB-lite"/>
    </source>
</evidence>
<dbReference type="RefSeq" id="XP_013762580.1">
    <property type="nucleotide sequence ID" value="XM_013907126.1"/>
</dbReference>
<organism evidence="9 10">
    <name type="scientific">Thecamonas trahens ATCC 50062</name>
    <dbReference type="NCBI Taxonomy" id="461836"/>
    <lineage>
        <taxon>Eukaryota</taxon>
        <taxon>Apusozoa</taxon>
        <taxon>Apusomonadida</taxon>
        <taxon>Apusomonadidae</taxon>
        <taxon>Thecamonas</taxon>
    </lineage>
</organism>
<sequence>MANTTDAPLGALLFSGPYGPLPGGASLKDATGVAVTDPTSGVPHFIIFGGLDRNSLANPTSNKLYDFDSATGDISLLQVSSTTGLLPLPREDSFMALADDGLVYMFGGAFGDDVLDDMWTFDYGPRIWQPIPRPSDPAAVWPPPIEDEVIVPLGDPARTLAMVHGADAGGAVYLYSIDSGLWTYDPITLAPLAQSPSLSSGLAPLVANTTADEPAVAVAPSRKDHVGGRVSATELVIFSGSLEEIDIKAGDVWWYSVADCPNNCSTSLPRSSENACGSLGICSCSAPVLDLAALLASSPTDAESALSEYAHNTLLALLPDSSSGKTLALALGVSIPLIIIIGFGVAAIMFFLHRRRSAQVTYRLDAHSDIIIPFDELELGALLGAGAYGVVHRGMWKGDVVAVKQLSLLACSDPPADESSSARAPDAEQAEIPEAVMAEFAAEASVLLACRHPNITLLLGVALDPPALVSEFMSRGSLFAVLSAEDIALDVTMVYYWAAGLVSGLRFLHSNDITHRDIKSLNVLLSDGWMPKLTDFGLSKFAAVEAEPQGTGGGKGKQTASPSPSNVPMELDAPLGTLLWTAPEVLASTVDSHAIADIYSLGVVMWEMASRLPPYGSASDPIVVALEVMAGTAKLPNDVLMPGLHPVYVSALYAALAHDPNQRATLDDLAERLSTINNPSRLVYPSSVREPEGDVYTLTLIVPGLEHLLGSAGEASVGPHMKAFHSLVRDNFSSLSVFLETWSIESIVGVCARPSQVTKALSLVMRDVEAAWSQLPPTPLTLIALVSTGEAETGPMDPRTGKSTYSGSALESAHELRTTTRSLALDKGVPPSIASVAPSKELPDVVVDDEAHPMPFVVLMAKEAWEACGPGLLLDAYEGVSAGFIHFAAPHLAVISNAVGAGAVWAMSGDVDARLRSLQTAWNQLMTESHEHHDLPLMPAKFVKSCIREINRIGTGSFGRVFMASTTRSGSPDVAVKVMLQDRLAPNALVDFATTLFSAHQVMASIPCVSHVASVCLDAGSLAMASALVPGKSLAQTDYIPLSKATRSTYILLVAQGLAALHAAGVVHGAIKPGNIHLPDASSSAPAAIMFSDVGVWSLKANLNTVTVSPSVAYTTPEQLIGMIPTESSDVYAAAMVILEILCPAAFPTSAACLPCS</sequence>
<keyword evidence="1" id="KW-0808">Transferase</keyword>
<dbReference type="InterPro" id="IPR051681">
    <property type="entry name" value="Ser/Thr_Kinases-Pseudokinases"/>
</dbReference>
<dbReference type="PROSITE" id="PS50011">
    <property type="entry name" value="PROTEIN_KINASE_DOM"/>
    <property type="match status" value="2"/>
</dbReference>
<feature type="binding site" evidence="5">
    <location>
        <position position="977"/>
    </location>
    <ligand>
        <name>ATP</name>
        <dbReference type="ChEBI" id="CHEBI:30616"/>
    </ligand>
</feature>
<keyword evidence="7" id="KW-0472">Membrane</keyword>
<dbReference type="PROSITE" id="PS00108">
    <property type="entry name" value="PROTEIN_KINASE_ST"/>
    <property type="match status" value="1"/>
</dbReference>
<dbReference type="OrthoDB" id="10261027at2759"/>
<dbReference type="InterPro" id="IPR008271">
    <property type="entry name" value="Ser/Thr_kinase_AS"/>
</dbReference>
<evidence type="ECO:0000256" key="7">
    <source>
        <dbReference type="SAM" id="Phobius"/>
    </source>
</evidence>
<evidence type="ECO:0000256" key="4">
    <source>
        <dbReference type="ARBA" id="ARBA00022840"/>
    </source>
</evidence>
<dbReference type="InterPro" id="IPR011009">
    <property type="entry name" value="Kinase-like_dom_sf"/>
</dbReference>
<dbReference type="eggNOG" id="KOG0192">
    <property type="taxonomic scope" value="Eukaryota"/>
</dbReference>
<gene>
    <name evidence="9" type="ORF">AMSG_00862</name>
</gene>
<dbReference type="AlphaFoldDB" id="A0A0L0DHB5"/>
<keyword evidence="7" id="KW-0812">Transmembrane</keyword>
<feature type="transmembrane region" description="Helical" evidence="7">
    <location>
        <begin position="327"/>
        <end position="352"/>
    </location>
</feature>
<dbReference type="SMART" id="SM00220">
    <property type="entry name" value="S_TKc"/>
    <property type="match status" value="1"/>
</dbReference>
<proteinExistence type="predicted"/>
<dbReference type="PROSITE" id="PS00107">
    <property type="entry name" value="PROTEIN_KINASE_ATP"/>
    <property type="match status" value="2"/>
</dbReference>
<evidence type="ECO:0000256" key="2">
    <source>
        <dbReference type="ARBA" id="ARBA00022741"/>
    </source>
</evidence>
<evidence type="ECO:0000259" key="8">
    <source>
        <dbReference type="PROSITE" id="PS50011"/>
    </source>
</evidence>
<keyword evidence="3 9" id="KW-0418">Kinase</keyword>
<dbReference type="EMBL" id="GL349435">
    <property type="protein sequence ID" value="KNC50703.1"/>
    <property type="molecule type" value="Genomic_DNA"/>
</dbReference>
<dbReference type="STRING" id="461836.A0A0L0DHB5"/>
<dbReference type="Gene3D" id="1.10.510.10">
    <property type="entry name" value="Transferase(Phosphotransferase) domain 1"/>
    <property type="match status" value="2"/>
</dbReference>
<evidence type="ECO:0000313" key="10">
    <source>
        <dbReference type="Proteomes" id="UP000054408"/>
    </source>
</evidence>
<feature type="region of interest" description="Disordered" evidence="6">
    <location>
        <begin position="547"/>
        <end position="566"/>
    </location>
</feature>
<keyword evidence="4 5" id="KW-0067">ATP-binding</keyword>
<evidence type="ECO:0000256" key="3">
    <source>
        <dbReference type="ARBA" id="ARBA00022777"/>
    </source>
</evidence>
<dbReference type="GeneID" id="25560641"/>
<dbReference type="SUPFAM" id="SSF56112">
    <property type="entry name" value="Protein kinase-like (PK-like)"/>
    <property type="match status" value="2"/>
</dbReference>
<evidence type="ECO:0000256" key="1">
    <source>
        <dbReference type="ARBA" id="ARBA00022679"/>
    </source>
</evidence>
<dbReference type="InterPro" id="IPR015915">
    <property type="entry name" value="Kelch-typ_b-propeller"/>
</dbReference>
<name>A0A0L0DHB5_THETB</name>
<dbReference type="Gene3D" id="2.120.10.80">
    <property type="entry name" value="Kelch-type beta propeller"/>
    <property type="match status" value="1"/>
</dbReference>
<feature type="domain" description="Protein kinase" evidence="8">
    <location>
        <begin position="947"/>
        <end position="1157"/>
    </location>
</feature>
<keyword evidence="2 5" id="KW-0547">Nucleotide-binding</keyword>
<dbReference type="GO" id="GO:0004674">
    <property type="term" value="F:protein serine/threonine kinase activity"/>
    <property type="evidence" value="ECO:0007669"/>
    <property type="project" value="TreeGrafter"/>
</dbReference>
<dbReference type="SUPFAM" id="SSF117281">
    <property type="entry name" value="Kelch motif"/>
    <property type="match status" value="1"/>
</dbReference>
<feature type="domain" description="Protein kinase" evidence="8">
    <location>
        <begin position="377"/>
        <end position="676"/>
    </location>
</feature>